<comment type="cofactor">
    <cofactor evidence="6">
        <name>Mn(2+)</name>
        <dbReference type="ChEBI" id="CHEBI:29035"/>
    </cofactor>
    <text evidence="6">Binds 1 Mn(2+) ion per subunit.</text>
</comment>
<feature type="active site" description="Nucleophile" evidence="6">
    <location>
        <position position="160"/>
    </location>
</feature>
<evidence type="ECO:0000256" key="6">
    <source>
        <dbReference type="HAMAP-Rule" id="MF_01876"/>
    </source>
</evidence>
<proteinExistence type="inferred from homology"/>
<dbReference type="GO" id="GO:0046872">
    <property type="term" value="F:metal ion binding"/>
    <property type="evidence" value="ECO:0007669"/>
    <property type="project" value="UniProtKB-KW"/>
</dbReference>
<dbReference type="Pfam" id="PF04227">
    <property type="entry name" value="Indigoidine_A"/>
    <property type="match status" value="1"/>
</dbReference>
<keyword evidence="2 6" id="KW-0378">Hydrolase</keyword>
<keyword evidence="3 6" id="KW-0464">Manganese</keyword>
<protein>
    <recommendedName>
        <fullName evidence="6">Pseudouridine-5'-phosphate glycosidase</fullName>
        <shortName evidence="6">PsiMP glycosidase</shortName>
        <ecNumber evidence="6">4.2.1.70</ecNumber>
    </recommendedName>
</protein>
<comment type="similarity">
    <text evidence="6">Belongs to the pseudouridine-5'-phosphate glycosidase family.</text>
</comment>
<dbReference type="RefSeq" id="WP_277995816.1">
    <property type="nucleotide sequence ID" value="NZ_LT838272.1"/>
</dbReference>
<dbReference type="PANTHER" id="PTHR42909">
    <property type="entry name" value="ZGC:136858"/>
    <property type="match status" value="1"/>
</dbReference>
<evidence type="ECO:0000256" key="1">
    <source>
        <dbReference type="ARBA" id="ARBA00022723"/>
    </source>
</evidence>
<dbReference type="InterPro" id="IPR007342">
    <property type="entry name" value="PsuG"/>
</dbReference>
<evidence type="ECO:0000256" key="5">
    <source>
        <dbReference type="ARBA" id="ARBA00023295"/>
    </source>
</evidence>
<feature type="binding site" evidence="6">
    <location>
        <position position="87"/>
    </location>
    <ligand>
        <name>substrate</name>
    </ligand>
</feature>
<comment type="function">
    <text evidence="6">Catalyzes the reversible cleavage of pseudouridine 5'-phosphate (PsiMP) to ribose 5-phosphate and uracil. Functions biologically in the cleavage direction, as part of a pseudouridine degradation pathway.</text>
</comment>
<organism evidence="7 8">
    <name type="scientific">Thermanaeromonas toyohensis ToBE</name>
    <dbReference type="NCBI Taxonomy" id="698762"/>
    <lineage>
        <taxon>Bacteria</taxon>
        <taxon>Bacillati</taxon>
        <taxon>Bacillota</taxon>
        <taxon>Clostridia</taxon>
        <taxon>Neomoorellales</taxon>
        <taxon>Neomoorellaceae</taxon>
        <taxon>Thermanaeromonas</taxon>
    </lineage>
</organism>
<keyword evidence="1 6" id="KW-0479">Metal-binding</keyword>
<feature type="active site" description="Proton donor" evidence="6">
    <location>
        <position position="26"/>
    </location>
</feature>
<evidence type="ECO:0000256" key="2">
    <source>
        <dbReference type="ARBA" id="ARBA00022801"/>
    </source>
</evidence>
<dbReference type="InterPro" id="IPR022830">
    <property type="entry name" value="Indigdn_synthA-like"/>
</dbReference>
<evidence type="ECO:0000256" key="3">
    <source>
        <dbReference type="ARBA" id="ARBA00023211"/>
    </source>
</evidence>
<dbReference type="STRING" id="698762.SAMN00808754_2536"/>
<dbReference type="EMBL" id="LT838272">
    <property type="protein sequence ID" value="SMB98760.1"/>
    <property type="molecule type" value="Genomic_DNA"/>
</dbReference>
<dbReference type="Proteomes" id="UP000192569">
    <property type="component" value="Chromosome I"/>
</dbReference>
<feature type="binding site" evidence="6">
    <location>
        <position position="139"/>
    </location>
    <ligand>
        <name>Mn(2+)</name>
        <dbReference type="ChEBI" id="CHEBI:29035"/>
    </ligand>
</feature>
<keyword evidence="5 6" id="KW-0326">Glycosidase</keyword>
<accession>A0A1W1VZS4</accession>
<gene>
    <name evidence="6" type="primary">psuG</name>
    <name evidence="7" type="ORF">SAMN00808754_2536</name>
</gene>
<reference evidence="7 8" key="1">
    <citation type="submission" date="2017-04" db="EMBL/GenBank/DDBJ databases">
        <authorList>
            <person name="Afonso C.L."/>
            <person name="Miller P.J."/>
            <person name="Scott M.A."/>
            <person name="Spackman E."/>
            <person name="Goraichik I."/>
            <person name="Dimitrov K.M."/>
            <person name="Suarez D.L."/>
            <person name="Swayne D.E."/>
        </authorList>
    </citation>
    <scope>NUCLEOTIDE SEQUENCE [LARGE SCALE GENOMIC DNA]</scope>
    <source>
        <strain evidence="7 8">ToBE</strain>
    </source>
</reference>
<dbReference type="PANTHER" id="PTHR42909:SF1">
    <property type="entry name" value="CARBOHYDRATE KINASE PFKB DOMAIN-CONTAINING PROTEIN"/>
    <property type="match status" value="1"/>
</dbReference>
<dbReference type="SUPFAM" id="SSF110581">
    <property type="entry name" value="Indigoidine synthase A-like"/>
    <property type="match status" value="1"/>
</dbReference>
<dbReference type="HAMAP" id="MF_01876">
    <property type="entry name" value="PsiMP_glycosidase"/>
    <property type="match status" value="1"/>
</dbReference>
<keyword evidence="4 6" id="KW-0456">Lyase</keyword>
<comment type="subunit">
    <text evidence="6">Homotrimer.</text>
</comment>
<evidence type="ECO:0000313" key="7">
    <source>
        <dbReference type="EMBL" id="SMB98760.1"/>
    </source>
</evidence>
<evidence type="ECO:0000256" key="4">
    <source>
        <dbReference type="ARBA" id="ARBA00023239"/>
    </source>
</evidence>
<dbReference type="GO" id="GO:0004730">
    <property type="term" value="F:pseudouridylate synthase activity"/>
    <property type="evidence" value="ECO:0007669"/>
    <property type="project" value="UniProtKB-UniRule"/>
</dbReference>
<dbReference type="AlphaFoldDB" id="A0A1W1VZS4"/>
<dbReference type="EC" id="4.2.1.70" evidence="6"/>
<feature type="binding site" evidence="6">
    <location>
        <position position="107"/>
    </location>
    <ligand>
        <name>substrate</name>
    </ligand>
</feature>
<dbReference type="GO" id="GO:0046113">
    <property type="term" value="P:nucleobase catabolic process"/>
    <property type="evidence" value="ECO:0007669"/>
    <property type="project" value="UniProtKB-UniRule"/>
</dbReference>
<comment type="catalytic activity">
    <reaction evidence="6">
        <text>D-ribose 5-phosphate + uracil = psi-UMP + H2O</text>
        <dbReference type="Rhea" id="RHEA:18337"/>
        <dbReference type="ChEBI" id="CHEBI:15377"/>
        <dbReference type="ChEBI" id="CHEBI:17568"/>
        <dbReference type="ChEBI" id="CHEBI:58380"/>
        <dbReference type="ChEBI" id="CHEBI:78346"/>
        <dbReference type="EC" id="4.2.1.70"/>
    </reaction>
</comment>
<feature type="binding site" evidence="6">
    <location>
        <begin position="141"/>
        <end position="143"/>
    </location>
    <ligand>
        <name>substrate</name>
    </ligand>
</feature>
<dbReference type="GO" id="GO:0005737">
    <property type="term" value="C:cytoplasm"/>
    <property type="evidence" value="ECO:0007669"/>
    <property type="project" value="TreeGrafter"/>
</dbReference>
<name>A0A1W1VZS4_9FIRM</name>
<sequence>MGINYLVFSEEVRKAKDQGQPIVALESTIISHGMPYPENVKTAKIVEEIIRDSGAVPATIAIIEGRIKIGLTNEELEFIATSNRVLKASRRDLPVVIAKGLCASTTVSATMIAAHLAGIKVFVTGGIGGVHKGGPQTFDISADLQELAKTSVAVVCAGAKAILDLPLTLEYLETYGVPVLGFRTEEFPAFYTRESGLKVDYVLADEVEAARVIKTKWDLGLTGGIVIANPIPKEYALDKNYISKVIEEALVEAERLAIKGKGLTPFLLEKVAEITGGKSLRANIELVKNNASVGAKIAVELNKLYSSCKEKI</sequence>
<dbReference type="GO" id="GO:0016798">
    <property type="term" value="F:hydrolase activity, acting on glycosyl bonds"/>
    <property type="evidence" value="ECO:0007669"/>
    <property type="project" value="UniProtKB-KW"/>
</dbReference>
<evidence type="ECO:0000313" key="8">
    <source>
        <dbReference type="Proteomes" id="UP000192569"/>
    </source>
</evidence>
<keyword evidence="8" id="KW-1185">Reference proteome</keyword>
<dbReference type="Gene3D" id="3.40.1790.10">
    <property type="entry name" value="Indigoidine synthase domain"/>
    <property type="match status" value="1"/>
</dbReference>